<reference evidence="3 5" key="1">
    <citation type="submission" date="2015-01" db="EMBL/GenBank/DDBJ databases">
        <title>Genome sequences of high lactate-tolerant strain Salinicoccus roseus W12 with industrial interest.</title>
        <authorList>
            <person name="Wang H."/>
            <person name="Yu B."/>
        </authorList>
    </citation>
    <scope>NUCLEOTIDE SEQUENCE [LARGE SCALE GENOMIC DNA]</scope>
    <source>
        <strain evidence="3 5">W12</strain>
    </source>
</reference>
<dbReference type="SUPFAM" id="SSF53697">
    <property type="entry name" value="SIS domain"/>
    <property type="match status" value="1"/>
</dbReference>
<dbReference type="InterPro" id="IPR017552">
    <property type="entry name" value="PHI/rmpB"/>
</dbReference>
<dbReference type="Gene3D" id="3.40.50.10490">
    <property type="entry name" value="Glucose-6-phosphate isomerase like protein, domain 1"/>
    <property type="match status" value="1"/>
</dbReference>
<dbReference type="PANTHER" id="PTHR43443">
    <property type="entry name" value="3-HEXULOSE-6-PHOSPHATE ISOMERASE"/>
    <property type="match status" value="1"/>
</dbReference>
<reference evidence="6" key="2">
    <citation type="submission" date="2020-04" db="EMBL/GenBank/DDBJ databases">
        <title>Genome analysis and biological profiling of marine Cellulosimicrobium funkei MOSEL-ME6.</title>
        <authorList>
            <person name="Tanveer F."/>
            <person name="Xie Y."/>
            <person name="Shinwari Z.K."/>
        </authorList>
    </citation>
    <scope>NUCLEOTIDE SEQUENCE [LARGE SCALE GENOMIC DNA]</scope>
    <source>
        <strain evidence="6">MOSEL-ME25</strain>
    </source>
</reference>
<evidence type="ECO:0000256" key="1">
    <source>
        <dbReference type="ARBA" id="ARBA00009235"/>
    </source>
</evidence>
<dbReference type="OrthoDB" id="9797832at2"/>
<name>A0A0C2HAD7_9STAP</name>
<dbReference type="Proteomes" id="UP000527860">
    <property type="component" value="Unassembled WGS sequence"/>
</dbReference>
<dbReference type="EMBL" id="JXII01000005">
    <property type="protein sequence ID" value="KIH70765.1"/>
    <property type="molecule type" value="Genomic_DNA"/>
</dbReference>
<dbReference type="EMBL" id="JABEVU030000001">
    <property type="protein sequence ID" value="MDB0580403.1"/>
    <property type="molecule type" value="Genomic_DNA"/>
</dbReference>
<evidence type="ECO:0000259" key="2">
    <source>
        <dbReference type="PROSITE" id="PS51464"/>
    </source>
</evidence>
<evidence type="ECO:0000313" key="3">
    <source>
        <dbReference type="EMBL" id="KIH70765.1"/>
    </source>
</evidence>
<dbReference type="STRING" id="45670.SN16_06305"/>
<comment type="similarity">
    <text evidence="1">Belongs to the SIS family. PHI subfamily.</text>
</comment>
<sequence>MKVNEILSTVSKEAMEVISRVSSTELEQLAQEVEKAESIFIYGNGRSGLVGKMIAMRLMHSGYRVHVVGETTTPALEAGDLLIVLSGSGKGQTVGSMTDKVADIGGRSAIVTASPDEALKAQFDSVLFIEASTKNNDIPTIQPLGNQFDQSMHLILDAMVIHLNTASGKSSETLKSKHFNLE</sequence>
<dbReference type="GeneID" id="77845165"/>
<dbReference type="PANTHER" id="PTHR43443:SF1">
    <property type="entry name" value="3-HEXULOSE-6-PHOSPHATE ISOMERASE"/>
    <property type="match status" value="1"/>
</dbReference>
<dbReference type="InterPro" id="IPR001347">
    <property type="entry name" value="SIS_dom"/>
</dbReference>
<dbReference type="Pfam" id="PF01380">
    <property type="entry name" value="SIS"/>
    <property type="match status" value="1"/>
</dbReference>
<dbReference type="CDD" id="cd05005">
    <property type="entry name" value="SIS_PHI"/>
    <property type="match status" value="1"/>
</dbReference>
<dbReference type="GO" id="GO:1901135">
    <property type="term" value="P:carbohydrate derivative metabolic process"/>
    <property type="evidence" value="ECO:0007669"/>
    <property type="project" value="InterPro"/>
</dbReference>
<comment type="caution">
    <text evidence="3">The sequence shown here is derived from an EMBL/GenBank/DDBJ whole genome shotgun (WGS) entry which is preliminary data.</text>
</comment>
<dbReference type="InterPro" id="IPR046348">
    <property type="entry name" value="SIS_dom_sf"/>
</dbReference>
<reference evidence="4" key="3">
    <citation type="submission" date="2020-04" db="EMBL/GenBank/DDBJ databases">
        <authorList>
            <person name="Tanveer F."/>
            <person name="Xie Y."/>
            <person name="Shinwari Z.K."/>
        </authorList>
    </citation>
    <scope>NUCLEOTIDE SEQUENCE</scope>
    <source>
        <strain evidence="4">MOSEL-ME25</strain>
    </source>
</reference>
<dbReference type="GO" id="GO:0016853">
    <property type="term" value="F:isomerase activity"/>
    <property type="evidence" value="ECO:0007669"/>
    <property type="project" value="InterPro"/>
</dbReference>
<feature type="domain" description="SIS" evidence="2">
    <location>
        <begin position="29"/>
        <end position="169"/>
    </location>
</feature>
<keyword evidence="6" id="KW-1185">Reference proteome</keyword>
<reference evidence="4 6" key="4">
    <citation type="submission" date="2022-12" db="EMBL/GenBank/DDBJ databases">
        <title>Genome analysis and biological profiling of marine Salinicoccus roseus MOSEL-ME25.</title>
        <authorList>
            <person name="Mirza F.T."/>
            <person name="Xie Y."/>
            <person name="Shinwari Z.K."/>
        </authorList>
    </citation>
    <scope>NUCLEOTIDE SEQUENCE [LARGE SCALE GENOMIC DNA]</scope>
    <source>
        <strain evidence="4 6">MOSEL-ME25</strain>
    </source>
</reference>
<protein>
    <submittedName>
        <fullName evidence="4">SIS domain-containing protein</fullName>
    </submittedName>
</protein>
<evidence type="ECO:0000313" key="5">
    <source>
        <dbReference type="Proteomes" id="UP000031546"/>
    </source>
</evidence>
<evidence type="ECO:0000313" key="6">
    <source>
        <dbReference type="Proteomes" id="UP000527860"/>
    </source>
</evidence>
<organism evidence="3 5">
    <name type="scientific">Salinicoccus roseus</name>
    <dbReference type="NCBI Taxonomy" id="45670"/>
    <lineage>
        <taxon>Bacteria</taxon>
        <taxon>Bacillati</taxon>
        <taxon>Bacillota</taxon>
        <taxon>Bacilli</taxon>
        <taxon>Bacillales</taxon>
        <taxon>Staphylococcaceae</taxon>
        <taxon>Salinicoccus</taxon>
    </lineage>
</organism>
<proteinExistence type="inferred from homology"/>
<dbReference type="RefSeq" id="WP_040105776.1">
    <property type="nucleotide sequence ID" value="NZ_JABEVU030000001.1"/>
</dbReference>
<dbReference type="GO" id="GO:0097367">
    <property type="term" value="F:carbohydrate derivative binding"/>
    <property type="evidence" value="ECO:0007669"/>
    <property type="project" value="InterPro"/>
</dbReference>
<accession>A0A0C2HAD7</accession>
<dbReference type="NCBIfam" id="TIGR03127">
    <property type="entry name" value="RuMP_HxlB"/>
    <property type="match status" value="1"/>
</dbReference>
<dbReference type="AlphaFoldDB" id="A0A0C2HAD7"/>
<gene>
    <name evidence="4" type="ORF">F7P68_0007650</name>
    <name evidence="3" type="ORF">SN16_06305</name>
</gene>
<dbReference type="Proteomes" id="UP000031546">
    <property type="component" value="Unassembled WGS sequence"/>
</dbReference>
<evidence type="ECO:0000313" key="4">
    <source>
        <dbReference type="EMBL" id="MDB0580403.1"/>
    </source>
</evidence>
<dbReference type="PROSITE" id="PS51464">
    <property type="entry name" value="SIS"/>
    <property type="match status" value="1"/>
</dbReference>